<keyword evidence="3" id="KW-1283">Bacterial microcompartment</keyword>
<dbReference type="Gene3D" id="2.40.50.220">
    <property type="entry name" value="EutN/Ccml"/>
    <property type="match status" value="1"/>
</dbReference>
<evidence type="ECO:0000256" key="3">
    <source>
        <dbReference type="ARBA" id="ARBA00024446"/>
    </source>
</evidence>
<evidence type="ECO:0000256" key="1">
    <source>
        <dbReference type="ARBA" id="ARBA00023587"/>
    </source>
</evidence>
<dbReference type="OrthoDB" id="196195at2"/>
<dbReference type="EMBL" id="WBOS01000011">
    <property type="protein sequence ID" value="KAB2331517.1"/>
    <property type="molecule type" value="Genomic_DNA"/>
</dbReference>
<comment type="caution">
    <text evidence="4">The sequence shown here is derived from an EMBL/GenBank/DDBJ whole genome shotgun (WGS) entry which is preliminary data.</text>
</comment>
<accession>A0A6L3V197</accession>
<dbReference type="InterPro" id="IPR004992">
    <property type="entry name" value="EutN_CcmL"/>
</dbReference>
<dbReference type="GO" id="GO:0031470">
    <property type="term" value="C:carboxysome"/>
    <property type="evidence" value="ECO:0007669"/>
    <property type="project" value="UniProtKB-SubCell"/>
</dbReference>
<dbReference type="PANTHER" id="PTHR36539">
    <property type="entry name" value="ETHANOLAMINE UTILIZATION PROTEIN EUTN"/>
    <property type="match status" value="1"/>
</dbReference>
<dbReference type="AlphaFoldDB" id="A0A6L3V197"/>
<dbReference type="SUPFAM" id="SSF159133">
    <property type="entry name" value="EutN/CcmL-like"/>
    <property type="match status" value="1"/>
</dbReference>
<organism evidence="4 5">
    <name type="scientific">Cytobacillus depressus</name>
    <dbReference type="NCBI Taxonomy" id="1602942"/>
    <lineage>
        <taxon>Bacteria</taxon>
        <taxon>Bacillati</taxon>
        <taxon>Bacillota</taxon>
        <taxon>Bacilli</taxon>
        <taxon>Bacillales</taxon>
        <taxon>Bacillaceae</taxon>
        <taxon>Cytobacillus</taxon>
    </lineage>
</organism>
<protein>
    <submittedName>
        <fullName evidence="4">Ethanolamine utilization protein EutN</fullName>
    </submittedName>
</protein>
<dbReference type="InterPro" id="IPR036677">
    <property type="entry name" value="EutN_CcmL_sf"/>
</dbReference>
<keyword evidence="2" id="KW-1282">Carboxysome</keyword>
<comment type="subcellular location">
    <subcellularLocation>
        <location evidence="1">Carboxysome</location>
    </subcellularLocation>
</comment>
<gene>
    <name evidence="4" type="ORF">F7731_18155</name>
</gene>
<dbReference type="Proteomes" id="UP000481030">
    <property type="component" value="Unassembled WGS sequence"/>
</dbReference>
<dbReference type="Pfam" id="PF03319">
    <property type="entry name" value="EutN_CcmL"/>
    <property type="match status" value="1"/>
</dbReference>
<evidence type="ECO:0000256" key="2">
    <source>
        <dbReference type="ARBA" id="ARBA00023669"/>
    </source>
</evidence>
<dbReference type="CDD" id="cd01614">
    <property type="entry name" value="EutN_CcmL"/>
    <property type="match status" value="1"/>
</dbReference>
<dbReference type="PROSITE" id="PS51932">
    <property type="entry name" value="BMV"/>
    <property type="match status" value="1"/>
</dbReference>
<name>A0A6L3V197_9BACI</name>
<sequence length="92" mass="9514">MQMGIVVGRITATRKDENLVGTKLLITQPIGLDGQVLQNPIIAVDTVGAGIGERVIYVSGSMAARAIRNKDAPIDAAIIGIIDSLEGTMLGG</sequence>
<keyword evidence="5" id="KW-1185">Reference proteome</keyword>
<dbReference type="RefSeq" id="WP_151536216.1">
    <property type="nucleotide sequence ID" value="NZ_WBOS01000011.1"/>
</dbReference>
<reference evidence="4 5" key="1">
    <citation type="journal article" date="2016" name="Antonie Van Leeuwenhoek">
        <title>Bacillus depressus sp. nov., isolated from soil of a sunflower field.</title>
        <authorList>
            <person name="Wei X."/>
            <person name="Xin D."/>
            <person name="Xin Y."/>
            <person name="Zhang H."/>
            <person name="Wang T."/>
            <person name="Zhang J."/>
        </authorList>
    </citation>
    <scope>NUCLEOTIDE SEQUENCE [LARGE SCALE GENOMIC DNA]</scope>
    <source>
        <strain evidence="4 5">BZ1</strain>
    </source>
</reference>
<proteinExistence type="predicted"/>
<evidence type="ECO:0000313" key="5">
    <source>
        <dbReference type="Proteomes" id="UP000481030"/>
    </source>
</evidence>
<evidence type="ECO:0000313" key="4">
    <source>
        <dbReference type="EMBL" id="KAB2331517.1"/>
    </source>
</evidence>